<proteinExistence type="predicted"/>
<name>A0AAU7NN83_PEDPE</name>
<dbReference type="AlphaFoldDB" id="A0AAU7NN83"/>
<dbReference type="InterPro" id="IPR043733">
    <property type="entry name" value="DUF5677"/>
</dbReference>
<evidence type="ECO:0000313" key="1">
    <source>
        <dbReference type="EMBL" id="XBS09132.1"/>
    </source>
</evidence>
<accession>A0AAU7NN83</accession>
<dbReference type="EMBL" id="CP157400">
    <property type="protein sequence ID" value="XBS09132.1"/>
    <property type="molecule type" value="Genomic_DNA"/>
</dbReference>
<reference evidence="1" key="2">
    <citation type="submission" date="2024-05" db="EMBL/GenBank/DDBJ databases">
        <authorList>
            <person name="Chen H."/>
        </authorList>
    </citation>
    <scope>NUCLEOTIDE SEQUENCE</scope>
    <source>
        <strain evidence="1">CGMCC 7049</strain>
    </source>
</reference>
<protein>
    <submittedName>
        <fullName evidence="1">DUF5677 domain-containing protein</fullName>
    </submittedName>
</protein>
<dbReference type="Pfam" id="PF18928">
    <property type="entry name" value="DUF5677"/>
    <property type="match status" value="1"/>
</dbReference>
<reference evidence="1" key="1">
    <citation type="submission" date="2014-02" db="EMBL/GenBank/DDBJ databases">
        <authorList>
            <person name="Zhao D."/>
            <person name="Dong X."/>
            <person name="Li Y."/>
            <person name="Lv L."/>
            <person name="Zhao D."/>
            <person name="Gao Y."/>
            <person name="Wang Y."/>
            <person name="Li Y."/>
        </authorList>
    </citation>
    <scope>NUCLEOTIDE SEQUENCE</scope>
    <source>
        <strain evidence="1">CGMCC 7049</strain>
    </source>
</reference>
<gene>
    <name evidence="1" type="ORF">BB06_04190</name>
</gene>
<organism evidence="1">
    <name type="scientific">Pediococcus pentosaceus CGMCC 7049</name>
    <dbReference type="NCBI Taxonomy" id="1460385"/>
    <lineage>
        <taxon>Bacteria</taxon>
        <taxon>Bacillati</taxon>
        <taxon>Bacillota</taxon>
        <taxon>Bacilli</taxon>
        <taxon>Lactobacillales</taxon>
        <taxon>Lactobacillaceae</taxon>
        <taxon>Pediococcus</taxon>
    </lineage>
</organism>
<dbReference type="RefSeq" id="WP_029257903.1">
    <property type="nucleotide sequence ID" value="NZ_CP157400.1"/>
</dbReference>
<sequence length="274" mass="31981">MSLESSVEDAFNIRDYIMDNVFDDNRPFDIVDTAIISLFSSIASKAEAISILNKNKKISEIGLILRPFLEQYLYLEFILEKNTNKRAQAYFYNQRYGSLKKYKSYIKNAKDEKTKKEIEEKLNNTFYAKSLSGRKTIEEDFEYFKEKYINTFPDPSKSEQRKNWFNVELNGIYKFTDLVEYLGEEDLYWGLYNPMTYDTHGLSAPSDIYIEKKNDQTFVNVGSIDSKSTHVLVQSLLNEIILNVLKYYGLLNNKKLQGIILKIKINANSRVNGK</sequence>